<dbReference type="PANTHER" id="PTHR13633:SF3">
    <property type="entry name" value="MITOCHONDRIAL TRANSCRIPTION RESCUE FACTOR 1"/>
    <property type="match status" value="1"/>
</dbReference>
<keyword evidence="1" id="KW-0694">RNA-binding</keyword>
<organism evidence="3 4">
    <name type="scientific">Candidatus Avoscillospira stercorigallinarum</name>
    <dbReference type="NCBI Taxonomy" id="2840708"/>
    <lineage>
        <taxon>Bacteria</taxon>
        <taxon>Bacillati</taxon>
        <taxon>Bacillota</taxon>
        <taxon>Clostridia</taxon>
        <taxon>Eubacteriales</taxon>
        <taxon>Oscillospiraceae</taxon>
        <taxon>Oscillospiraceae incertae sedis</taxon>
        <taxon>Candidatus Avoscillospira</taxon>
    </lineage>
</organism>
<dbReference type="InterPro" id="IPR002942">
    <property type="entry name" value="S4_RNA-bd"/>
</dbReference>
<name>A0A9D0Z4S9_9FIRM</name>
<accession>A0A9D0Z4S9</accession>
<dbReference type="Gene3D" id="3.30.70.330">
    <property type="match status" value="1"/>
</dbReference>
<dbReference type="EMBL" id="DVFN01000032">
    <property type="protein sequence ID" value="HIQ69149.1"/>
    <property type="molecule type" value="Genomic_DNA"/>
</dbReference>
<evidence type="ECO:0000259" key="2">
    <source>
        <dbReference type="SMART" id="SM00363"/>
    </source>
</evidence>
<reference evidence="3" key="2">
    <citation type="journal article" date="2021" name="PeerJ">
        <title>Extensive microbial diversity within the chicken gut microbiome revealed by metagenomics and culture.</title>
        <authorList>
            <person name="Gilroy R."/>
            <person name="Ravi A."/>
            <person name="Getino M."/>
            <person name="Pursley I."/>
            <person name="Horton D.L."/>
            <person name="Alikhan N.F."/>
            <person name="Baker D."/>
            <person name="Gharbi K."/>
            <person name="Hall N."/>
            <person name="Watson M."/>
            <person name="Adriaenssens E.M."/>
            <person name="Foster-Nyarko E."/>
            <person name="Jarju S."/>
            <person name="Secka A."/>
            <person name="Antonio M."/>
            <person name="Oren A."/>
            <person name="Chaudhuri R.R."/>
            <person name="La Ragione R."/>
            <person name="Hildebrand F."/>
            <person name="Pallen M.J."/>
        </authorList>
    </citation>
    <scope>NUCLEOTIDE SEQUENCE</scope>
    <source>
        <strain evidence="3">ChiSjej2B20-13462</strain>
    </source>
</reference>
<dbReference type="InterPro" id="IPR012677">
    <property type="entry name" value="Nucleotide-bd_a/b_plait_sf"/>
</dbReference>
<gene>
    <name evidence="3" type="ORF">IAA67_02295</name>
</gene>
<comment type="caution">
    <text evidence="3">The sequence shown here is derived from an EMBL/GenBank/DDBJ whole genome shotgun (WGS) entry which is preliminary data.</text>
</comment>
<dbReference type="Gene3D" id="3.30.1370.160">
    <property type="match status" value="1"/>
</dbReference>
<dbReference type="PROSITE" id="PS50889">
    <property type="entry name" value="S4"/>
    <property type="match status" value="1"/>
</dbReference>
<dbReference type="InterPro" id="IPR040591">
    <property type="entry name" value="RqcP2_RBD"/>
</dbReference>
<dbReference type="GO" id="GO:0003723">
    <property type="term" value="F:RNA binding"/>
    <property type="evidence" value="ECO:0007669"/>
    <property type="project" value="UniProtKB-KW"/>
</dbReference>
<reference evidence="3" key="1">
    <citation type="submission" date="2020-10" db="EMBL/GenBank/DDBJ databases">
        <authorList>
            <person name="Gilroy R."/>
        </authorList>
    </citation>
    <scope>NUCLEOTIDE SEQUENCE</scope>
    <source>
        <strain evidence="3">ChiSjej2B20-13462</strain>
    </source>
</reference>
<sequence length="261" mass="28531">MDKETKLDRVAENGGDRLLLARLYDKLTGAERRNVPGVSCFLAPREQVLVQRLLPELPLHFFGGHPEAERAVACYLPDYLDEGFLSAPDGPVAAVRAEFYEKDALTHRDFLGSLMGLGIKRETVGDIFVDRGSCDFLVTREILPYVLDNLTSAGRTRLSLREIPLEEVSGPHYSVKELRDTVASLRLDALVGAGFGLARGKAADLIAAGKVSLDGLPCTKPDKPVPEGGKISARGYGKVILKEISGRTKKDRISIVLEKYV</sequence>
<evidence type="ECO:0000313" key="4">
    <source>
        <dbReference type="Proteomes" id="UP000886874"/>
    </source>
</evidence>
<proteinExistence type="predicted"/>
<dbReference type="SMART" id="SM00363">
    <property type="entry name" value="S4"/>
    <property type="match status" value="1"/>
</dbReference>
<dbReference type="SUPFAM" id="SSF55174">
    <property type="entry name" value="Alpha-L RNA-binding motif"/>
    <property type="match status" value="1"/>
</dbReference>
<feature type="domain" description="RNA-binding S4" evidence="2">
    <location>
        <begin position="185"/>
        <end position="245"/>
    </location>
</feature>
<evidence type="ECO:0000256" key="1">
    <source>
        <dbReference type="PROSITE-ProRule" id="PRU00182"/>
    </source>
</evidence>
<dbReference type="Pfam" id="PF17774">
    <property type="entry name" value="YlmH_RBD"/>
    <property type="match status" value="1"/>
</dbReference>
<dbReference type="AlphaFoldDB" id="A0A9D0Z4S9"/>
<dbReference type="CDD" id="cd00165">
    <property type="entry name" value="S4"/>
    <property type="match status" value="1"/>
</dbReference>
<dbReference type="Proteomes" id="UP000886874">
    <property type="component" value="Unassembled WGS sequence"/>
</dbReference>
<dbReference type="Pfam" id="PF01479">
    <property type="entry name" value="S4"/>
    <property type="match status" value="1"/>
</dbReference>
<evidence type="ECO:0000313" key="3">
    <source>
        <dbReference type="EMBL" id="HIQ69149.1"/>
    </source>
</evidence>
<dbReference type="PANTHER" id="PTHR13633">
    <property type="entry name" value="MITOCHONDRIAL TRANSCRIPTION RESCUE FACTOR 1"/>
    <property type="match status" value="1"/>
</dbReference>
<protein>
    <submittedName>
        <fullName evidence="3">RNA-binding protein</fullName>
    </submittedName>
</protein>